<dbReference type="Proteomes" id="UP001165962">
    <property type="component" value="Unassembled WGS sequence"/>
</dbReference>
<organism evidence="2 3">
    <name type="scientific">Paenibacillus agricola</name>
    <dbReference type="NCBI Taxonomy" id="2716264"/>
    <lineage>
        <taxon>Bacteria</taxon>
        <taxon>Bacillati</taxon>
        <taxon>Bacillota</taxon>
        <taxon>Bacilli</taxon>
        <taxon>Bacillales</taxon>
        <taxon>Paenibacillaceae</taxon>
        <taxon>Paenibacillus</taxon>
    </lineage>
</organism>
<name>A0ABX0JEL8_9BACL</name>
<evidence type="ECO:0000256" key="1">
    <source>
        <dbReference type="SAM" id="MobiDB-lite"/>
    </source>
</evidence>
<dbReference type="EMBL" id="JAAOIW010000015">
    <property type="protein sequence ID" value="NHN33993.1"/>
    <property type="molecule type" value="Genomic_DNA"/>
</dbReference>
<feature type="compositionally biased region" description="Basic and acidic residues" evidence="1">
    <location>
        <begin position="134"/>
        <end position="148"/>
    </location>
</feature>
<evidence type="ECO:0000313" key="3">
    <source>
        <dbReference type="Proteomes" id="UP001165962"/>
    </source>
</evidence>
<comment type="caution">
    <text evidence="2">The sequence shown here is derived from an EMBL/GenBank/DDBJ whole genome shotgun (WGS) entry which is preliminary data.</text>
</comment>
<sequence>MAHWISPVHYSKFDDEEQAMAFCKSWGLLPQKATKPKTLRYRAQNMDVACEVIGYADLVFAVIQVGEHLHNIHPSYLREMQTASFGKGKLEEDPDVLESDSSGIATLEAGVVENALEAGTRDAGAAEAEFVNSVEKKPAKSEAKKEAGKPQAPPEPPVELPEGKVSIEATVSEFAMVPNPFSDNDDEVVIFESVSFASNEETFTLDTAWSSYSNALKKIELQIGDKITCEAKLVAKKLSKHPVKYKINNAAKIVKTS</sequence>
<gene>
    <name evidence="2" type="ORF">G9U52_29670</name>
</gene>
<proteinExistence type="predicted"/>
<reference evidence="2" key="1">
    <citation type="submission" date="2020-03" db="EMBL/GenBank/DDBJ databases">
        <title>Draft sequencing of Paenibacilllus sp. S3N08.</title>
        <authorList>
            <person name="Kim D.-U."/>
        </authorList>
    </citation>
    <scope>NUCLEOTIDE SEQUENCE</scope>
    <source>
        <strain evidence="2">S3N08</strain>
    </source>
</reference>
<dbReference type="RefSeq" id="WP_166154502.1">
    <property type="nucleotide sequence ID" value="NZ_JAAOIW010000015.1"/>
</dbReference>
<keyword evidence="3" id="KW-1185">Reference proteome</keyword>
<evidence type="ECO:0000313" key="2">
    <source>
        <dbReference type="EMBL" id="NHN33993.1"/>
    </source>
</evidence>
<protein>
    <submittedName>
        <fullName evidence="2">Uncharacterized protein</fullName>
    </submittedName>
</protein>
<feature type="region of interest" description="Disordered" evidence="1">
    <location>
        <begin position="132"/>
        <end position="163"/>
    </location>
</feature>
<accession>A0ABX0JEL8</accession>